<keyword evidence="2" id="KW-0067">ATP-binding</keyword>
<gene>
    <name evidence="4" type="primary">KTI12</name>
    <name evidence="4" type="ORF">LPJ61_004803</name>
</gene>
<dbReference type="Gene3D" id="3.40.50.300">
    <property type="entry name" value="P-loop containing nucleotide triphosphate hydrolases"/>
    <property type="match status" value="1"/>
</dbReference>
<name>A0A9W7Y8T0_9FUNG</name>
<evidence type="ECO:0000256" key="2">
    <source>
        <dbReference type="ARBA" id="ARBA00022840"/>
    </source>
</evidence>
<dbReference type="InterPro" id="IPR027417">
    <property type="entry name" value="P-loop_NTPase"/>
</dbReference>
<evidence type="ECO:0000256" key="3">
    <source>
        <dbReference type="ARBA" id="ARBA00025768"/>
    </source>
</evidence>
<reference evidence="4" key="1">
    <citation type="submission" date="2022-07" db="EMBL/GenBank/DDBJ databases">
        <title>Phylogenomic reconstructions and comparative analyses of Kickxellomycotina fungi.</title>
        <authorList>
            <person name="Reynolds N.K."/>
            <person name="Stajich J.E."/>
            <person name="Barry K."/>
            <person name="Grigoriev I.V."/>
            <person name="Crous P."/>
            <person name="Smith M.E."/>
        </authorList>
    </citation>
    <scope>NUCLEOTIDE SEQUENCE</scope>
    <source>
        <strain evidence="4">BCRC 34381</strain>
    </source>
</reference>
<dbReference type="PANTHER" id="PTHR12435">
    <property type="match status" value="1"/>
</dbReference>
<proteinExistence type="inferred from homology"/>
<evidence type="ECO:0000313" key="4">
    <source>
        <dbReference type="EMBL" id="KAJ1727032.1"/>
    </source>
</evidence>
<dbReference type="GO" id="GO:0005524">
    <property type="term" value="F:ATP binding"/>
    <property type="evidence" value="ECO:0007669"/>
    <property type="project" value="UniProtKB-KW"/>
</dbReference>
<keyword evidence="5" id="KW-1185">Reference proteome</keyword>
<protein>
    <submittedName>
        <fullName evidence="4">Kti12, chromatin associated</fullName>
    </submittedName>
</protein>
<dbReference type="SUPFAM" id="SSF52540">
    <property type="entry name" value="P-loop containing nucleoside triphosphate hydrolases"/>
    <property type="match status" value="1"/>
</dbReference>
<accession>A0A9W7Y8T0</accession>
<dbReference type="EMBL" id="JANBOI010001255">
    <property type="protein sequence ID" value="KAJ1727032.1"/>
    <property type="molecule type" value="Genomic_DNA"/>
</dbReference>
<evidence type="ECO:0000256" key="1">
    <source>
        <dbReference type="ARBA" id="ARBA00022741"/>
    </source>
</evidence>
<dbReference type="Pfam" id="PF08433">
    <property type="entry name" value="KTI12"/>
    <property type="match status" value="1"/>
</dbReference>
<sequence length="283" mass="31782">MPLIMMTGLPSSGKSTRAAELKRLFEARLAQPEHQRRRLTVQIVGDDMLGVSHSVYAAAREEKNARGALLSAVERLVSRECIVIADAPNYIKGLRYQLHCIAREVGTTQCVVHCAISMDAARRYNESRGEAGYNVELFEALAARYEEPNGETRWDSPLFTIIQHDPEDVLPFDGIWDAVVERRAPPPNFATAMKPVAETNYLFELDRATQEVIGAVLESQKSGVPVALLPVPGTVERVRMPGRSVTLSELRRQRMQFTKLNRQIPLQIDKIAELFVKYLNINL</sequence>
<dbReference type="AlphaFoldDB" id="A0A9W7Y8T0"/>
<comment type="caution">
    <text evidence="4">The sequence shown here is derived from an EMBL/GenBank/DDBJ whole genome shotgun (WGS) entry which is preliminary data.</text>
</comment>
<comment type="similarity">
    <text evidence="3">Belongs to the KTI12 family.</text>
</comment>
<dbReference type="InterPro" id="IPR013641">
    <property type="entry name" value="KTI12/PSTK"/>
</dbReference>
<keyword evidence="1" id="KW-0547">Nucleotide-binding</keyword>
<organism evidence="4 5">
    <name type="scientific">Coemansia biformis</name>
    <dbReference type="NCBI Taxonomy" id="1286918"/>
    <lineage>
        <taxon>Eukaryota</taxon>
        <taxon>Fungi</taxon>
        <taxon>Fungi incertae sedis</taxon>
        <taxon>Zoopagomycota</taxon>
        <taxon>Kickxellomycotina</taxon>
        <taxon>Kickxellomycetes</taxon>
        <taxon>Kickxellales</taxon>
        <taxon>Kickxellaceae</taxon>
        <taxon>Coemansia</taxon>
    </lineage>
</organism>
<evidence type="ECO:0000313" key="5">
    <source>
        <dbReference type="Proteomes" id="UP001143981"/>
    </source>
</evidence>
<dbReference type="OrthoDB" id="9972657at2759"/>
<dbReference type="Proteomes" id="UP001143981">
    <property type="component" value="Unassembled WGS sequence"/>
</dbReference>